<evidence type="ECO:0000259" key="15">
    <source>
        <dbReference type="Pfam" id="PF01326"/>
    </source>
</evidence>
<comment type="similarity">
    <text evidence="4">Belongs to the PEP-utilizing enzyme family.</text>
</comment>
<dbReference type="InterPro" id="IPR013815">
    <property type="entry name" value="ATP_grasp_subdomain_1"/>
</dbReference>
<dbReference type="UniPathway" id="UPA00138"/>
<evidence type="ECO:0000256" key="1">
    <source>
        <dbReference type="ARBA" id="ARBA00001946"/>
    </source>
</evidence>
<dbReference type="OrthoDB" id="9812167at2"/>
<dbReference type="InterPro" id="IPR002192">
    <property type="entry name" value="PPDK_AMP/ATP-bd"/>
</dbReference>
<evidence type="ECO:0000256" key="14">
    <source>
        <dbReference type="ARBA" id="ARBA00047700"/>
    </source>
</evidence>
<dbReference type="GO" id="GO:0005524">
    <property type="term" value="F:ATP binding"/>
    <property type="evidence" value="ECO:0007669"/>
    <property type="project" value="UniProtKB-KW"/>
</dbReference>
<dbReference type="STRING" id="1121391.SAMN02745206_01831"/>
<dbReference type="InterPro" id="IPR006319">
    <property type="entry name" value="PEP_synth"/>
</dbReference>
<name>A0A1M5B2Q0_9BACT</name>
<evidence type="ECO:0000256" key="13">
    <source>
        <dbReference type="ARBA" id="ARBA00033470"/>
    </source>
</evidence>
<protein>
    <recommendedName>
        <fullName evidence="6">Phosphoenolpyruvate synthase</fullName>
        <ecNumber evidence="5">2.7.9.2</ecNumber>
    </recommendedName>
    <alternativeName>
        <fullName evidence="13">Pyruvate, water dikinase</fullName>
    </alternativeName>
</protein>
<evidence type="ECO:0000256" key="9">
    <source>
        <dbReference type="ARBA" id="ARBA00022741"/>
    </source>
</evidence>
<keyword evidence="8" id="KW-0479">Metal-binding</keyword>
<keyword evidence="11" id="KW-0067">ATP-binding</keyword>
<dbReference type="GO" id="GO:0046872">
    <property type="term" value="F:metal ion binding"/>
    <property type="evidence" value="ECO:0007669"/>
    <property type="project" value="UniProtKB-KW"/>
</dbReference>
<evidence type="ECO:0000256" key="2">
    <source>
        <dbReference type="ARBA" id="ARBA00002988"/>
    </source>
</evidence>
<comment type="function">
    <text evidence="2">Catalyzes the phosphorylation of pyruvate to phosphoenolpyruvate.</text>
</comment>
<sequence length="776" mass="88833">MPRKGTIDMKDVAFGPITRLLRTYHLFQKMMRYPKLLGRMREIFLQALVNRGVLTEEELERQVLRVLEGEGLPPTEANKKRTRQALIDLLFATHFSEKEADDHINLARKQDRFRNLNRVVNAEGATSKQIKKALKEFCAIPQGDLYIDPSEAEGVRVALINHFISNQLPFIGIAKKYITIRDIDELVDHTYWSPRRSGRIGGKAAGMLLAYKILVPRLAERDPELEAHVRVPESYYFNSGIFSDFIDYNGLHTFHSQKYKSRETIEEEYKHIAELFQRAVFPPDMVAMFRKFLEMVGEHPLILRSSSLLEDNFGHAFSGKYDSVFLVNQGDLERRLDEFIWGLKRVHMSTYGPAPILYRRDHNLLDFDEKMSVLVQKVVGQRHGDYFLPFAAGVAFSRNTYRWTPKIRSEDGVVRLVLGLGTRAVDRVAQDYPRLIALSHPGLRPEGSAQEIMKYSQRMVDVLNLKKGCLESIPYREVMRVLPQDASFLALSYNRDGHLAPPMFKGRSEPLERSCVTFDNFIRRSRFVPLIRKVLRRLDEAYGWPVDVEFAWDQDKLYLLQCRTLSVREEIPQVTLPSDVPNEAILFTNSRVVFNAVIPNVEYVVYVDPRAYGRIPDYDGKLAVGRVVSRLNRSLEGRRYALFGPGRWGSNDINLGVRVGYEDINRTLILGEIAFESQGVTPEVSFGTHFFNDLVEARIVPVAIYPDEPGSVFREDFFLKTENRLAELLPDAAPFQDVVHVVHVPSAAQGGYLHVYQDAESQKGLGFVGPHKDAKP</sequence>
<feature type="domain" description="Pyruvate phosphate dikinase AMP/ATP-binding" evidence="15">
    <location>
        <begin position="199"/>
        <end position="574"/>
    </location>
</feature>
<dbReference type="GO" id="GO:0008986">
    <property type="term" value="F:pyruvate, water dikinase activity"/>
    <property type="evidence" value="ECO:0007669"/>
    <property type="project" value="UniProtKB-EC"/>
</dbReference>
<evidence type="ECO:0000256" key="7">
    <source>
        <dbReference type="ARBA" id="ARBA00022679"/>
    </source>
</evidence>
<dbReference type="EC" id="2.7.9.2" evidence="5"/>
<evidence type="ECO:0000313" key="17">
    <source>
        <dbReference type="Proteomes" id="UP000184076"/>
    </source>
</evidence>
<dbReference type="Pfam" id="PF01326">
    <property type="entry name" value="PPDK_N"/>
    <property type="match status" value="1"/>
</dbReference>
<evidence type="ECO:0000256" key="11">
    <source>
        <dbReference type="ARBA" id="ARBA00022840"/>
    </source>
</evidence>
<evidence type="ECO:0000256" key="12">
    <source>
        <dbReference type="ARBA" id="ARBA00022842"/>
    </source>
</evidence>
<dbReference type="PANTHER" id="PTHR43030">
    <property type="entry name" value="PHOSPHOENOLPYRUVATE SYNTHASE"/>
    <property type="match status" value="1"/>
</dbReference>
<organism evidence="16 17">
    <name type="scientific">Desulfacinum infernum DSM 9756</name>
    <dbReference type="NCBI Taxonomy" id="1121391"/>
    <lineage>
        <taxon>Bacteria</taxon>
        <taxon>Pseudomonadati</taxon>
        <taxon>Thermodesulfobacteriota</taxon>
        <taxon>Syntrophobacteria</taxon>
        <taxon>Syntrophobacterales</taxon>
        <taxon>Syntrophobacteraceae</taxon>
        <taxon>Desulfacinum</taxon>
    </lineage>
</organism>
<keyword evidence="12" id="KW-0460">Magnesium</keyword>
<gene>
    <name evidence="16" type="ORF">SAMN02745206_01831</name>
</gene>
<evidence type="ECO:0000256" key="5">
    <source>
        <dbReference type="ARBA" id="ARBA00011996"/>
    </source>
</evidence>
<dbReference type="Gene3D" id="3.30.470.20">
    <property type="entry name" value="ATP-grasp fold, B domain"/>
    <property type="match status" value="1"/>
</dbReference>
<comment type="catalytic activity">
    <reaction evidence="14">
        <text>pyruvate + ATP + H2O = phosphoenolpyruvate + AMP + phosphate + 2 H(+)</text>
        <dbReference type="Rhea" id="RHEA:11364"/>
        <dbReference type="ChEBI" id="CHEBI:15361"/>
        <dbReference type="ChEBI" id="CHEBI:15377"/>
        <dbReference type="ChEBI" id="CHEBI:15378"/>
        <dbReference type="ChEBI" id="CHEBI:30616"/>
        <dbReference type="ChEBI" id="CHEBI:43474"/>
        <dbReference type="ChEBI" id="CHEBI:58702"/>
        <dbReference type="ChEBI" id="CHEBI:456215"/>
        <dbReference type="EC" id="2.7.9.2"/>
    </reaction>
</comment>
<evidence type="ECO:0000256" key="3">
    <source>
        <dbReference type="ARBA" id="ARBA00004742"/>
    </source>
</evidence>
<dbReference type="AlphaFoldDB" id="A0A1M5B2Q0"/>
<keyword evidence="9" id="KW-0547">Nucleotide-binding</keyword>
<dbReference type="SUPFAM" id="SSF56059">
    <property type="entry name" value="Glutathione synthetase ATP-binding domain-like"/>
    <property type="match status" value="1"/>
</dbReference>
<comment type="cofactor">
    <cofactor evidence="1">
        <name>Mg(2+)</name>
        <dbReference type="ChEBI" id="CHEBI:18420"/>
    </cofactor>
</comment>
<keyword evidence="17" id="KW-1185">Reference proteome</keyword>
<dbReference type="EMBL" id="FQVB01000016">
    <property type="protein sequence ID" value="SHF36831.1"/>
    <property type="molecule type" value="Genomic_DNA"/>
</dbReference>
<evidence type="ECO:0000256" key="8">
    <source>
        <dbReference type="ARBA" id="ARBA00022723"/>
    </source>
</evidence>
<comment type="pathway">
    <text evidence="3">Carbohydrate biosynthesis; gluconeogenesis.</text>
</comment>
<keyword evidence="16" id="KW-0670">Pyruvate</keyword>
<evidence type="ECO:0000313" key="16">
    <source>
        <dbReference type="EMBL" id="SHF36831.1"/>
    </source>
</evidence>
<keyword evidence="7" id="KW-0808">Transferase</keyword>
<keyword evidence="10 16" id="KW-0418">Kinase</keyword>
<reference evidence="17" key="1">
    <citation type="submission" date="2016-11" db="EMBL/GenBank/DDBJ databases">
        <authorList>
            <person name="Varghese N."/>
            <person name="Submissions S."/>
        </authorList>
    </citation>
    <scope>NUCLEOTIDE SEQUENCE [LARGE SCALE GENOMIC DNA]</scope>
    <source>
        <strain evidence="17">DSM 9756</strain>
    </source>
</reference>
<dbReference type="PANTHER" id="PTHR43030:SF1">
    <property type="entry name" value="PHOSPHOENOLPYRUVATE SYNTHASE"/>
    <property type="match status" value="1"/>
</dbReference>
<dbReference type="Gene3D" id="3.30.1490.20">
    <property type="entry name" value="ATP-grasp fold, A domain"/>
    <property type="match status" value="1"/>
</dbReference>
<dbReference type="GO" id="GO:0006094">
    <property type="term" value="P:gluconeogenesis"/>
    <property type="evidence" value="ECO:0007669"/>
    <property type="project" value="UniProtKB-UniPathway"/>
</dbReference>
<dbReference type="Proteomes" id="UP000184076">
    <property type="component" value="Unassembled WGS sequence"/>
</dbReference>
<evidence type="ECO:0000256" key="10">
    <source>
        <dbReference type="ARBA" id="ARBA00022777"/>
    </source>
</evidence>
<accession>A0A1M5B2Q0</accession>
<evidence type="ECO:0000256" key="4">
    <source>
        <dbReference type="ARBA" id="ARBA00007837"/>
    </source>
</evidence>
<evidence type="ECO:0000256" key="6">
    <source>
        <dbReference type="ARBA" id="ARBA00021623"/>
    </source>
</evidence>
<proteinExistence type="inferred from homology"/>